<feature type="region of interest" description="Disordered" evidence="1">
    <location>
        <begin position="206"/>
        <end position="309"/>
    </location>
</feature>
<proteinExistence type="predicted"/>
<dbReference type="PANTHER" id="PTHR45679">
    <property type="entry name" value="ER DEGRADATION-ENHANCING ALPHA-MANNOSIDASE-LIKE PROTEIN 2"/>
    <property type="match status" value="1"/>
</dbReference>
<dbReference type="AlphaFoldDB" id="A0A9Q1B439"/>
<dbReference type="Proteomes" id="UP001142489">
    <property type="component" value="Unassembled WGS sequence"/>
</dbReference>
<dbReference type="InterPro" id="IPR037322">
    <property type="entry name" value="EDEM3_PA"/>
</dbReference>
<evidence type="ECO:0000313" key="4">
    <source>
        <dbReference type="Proteomes" id="UP001142489"/>
    </source>
</evidence>
<dbReference type="OrthoDB" id="8118055at2759"/>
<keyword evidence="4" id="KW-1185">Reference proteome</keyword>
<sequence length="327" mass="35796">MGVSLIHLKDGRVQLVQHAIQAASSLDAEDGLRFMQEMIELSSQQQKEQQLPPRAVQIVSHPFFGRVVLTAGPAQFGMDLSKDKSGTRGFVAVSKPYNGCSEITNPEALNGKIALMQRGQCMFAEKARNIQKAGAIGGIVIDDNEGSSSDTAPLFQMAGDGKNTDDITIPMLFLFNKEGSIILDAINEYEEVEVLLSDKAKDRDLEMESLEQKSPDNDSQNQRSEEVSTDLVREHPEGDSGLTSLTELDSNSVSLTNQDSCIPEPEETGSSSQVSELDNHPEEPSSEMETVSSATNSWDNKGQSMESILADWSEDIEAFEMMEKDEL</sequence>
<name>A0A9Q1B439_9SAUR</name>
<dbReference type="InterPro" id="IPR046450">
    <property type="entry name" value="PA_dom_sf"/>
</dbReference>
<feature type="compositionally biased region" description="Basic and acidic residues" evidence="1">
    <location>
        <begin position="206"/>
        <end position="216"/>
    </location>
</feature>
<dbReference type="CDD" id="cd02126">
    <property type="entry name" value="PA_EDEM3_like"/>
    <property type="match status" value="1"/>
</dbReference>
<comment type="caution">
    <text evidence="3">The sequence shown here is derived from an EMBL/GenBank/DDBJ whole genome shotgun (WGS) entry which is preliminary data.</text>
</comment>
<gene>
    <name evidence="3" type="ORF">JRQ81_014863</name>
</gene>
<evidence type="ECO:0000259" key="2">
    <source>
        <dbReference type="Pfam" id="PF02225"/>
    </source>
</evidence>
<organism evidence="3 4">
    <name type="scientific">Phrynocephalus forsythii</name>
    <dbReference type="NCBI Taxonomy" id="171643"/>
    <lineage>
        <taxon>Eukaryota</taxon>
        <taxon>Metazoa</taxon>
        <taxon>Chordata</taxon>
        <taxon>Craniata</taxon>
        <taxon>Vertebrata</taxon>
        <taxon>Euteleostomi</taxon>
        <taxon>Lepidosauria</taxon>
        <taxon>Squamata</taxon>
        <taxon>Bifurcata</taxon>
        <taxon>Unidentata</taxon>
        <taxon>Episquamata</taxon>
        <taxon>Toxicofera</taxon>
        <taxon>Iguania</taxon>
        <taxon>Acrodonta</taxon>
        <taxon>Agamidae</taxon>
        <taxon>Agaminae</taxon>
        <taxon>Phrynocephalus</taxon>
    </lineage>
</organism>
<accession>A0A9Q1B439</accession>
<dbReference type="GO" id="GO:1904380">
    <property type="term" value="P:endoplasmic reticulum mannose trimming"/>
    <property type="evidence" value="ECO:0007669"/>
    <property type="project" value="InterPro"/>
</dbReference>
<evidence type="ECO:0000256" key="1">
    <source>
        <dbReference type="SAM" id="MobiDB-lite"/>
    </source>
</evidence>
<feature type="domain" description="PA" evidence="2">
    <location>
        <begin position="92"/>
        <end position="180"/>
    </location>
</feature>
<dbReference type="EMBL" id="JAPFRF010000005">
    <property type="protein sequence ID" value="KAJ7332683.1"/>
    <property type="molecule type" value="Genomic_DNA"/>
</dbReference>
<feature type="compositionally biased region" description="Polar residues" evidence="1">
    <location>
        <begin position="287"/>
        <end position="306"/>
    </location>
</feature>
<dbReference type="GO" id="GO:0044322">
    <property type="term" value="C:endoplasmic reticulum quality control compartment"/>
    <property type="evidence" value="ECO:0007669"/>
    <property type="project" value="GOC"/>
</dbReference>
<dbReference type="SUPFAM" id="SSF52025">
    <property type="entry name" value="PA domain"/>
    <property type="match status" value="1"/>
</dbReference>
<dbReference type="InterPro" id="IPR003137">
    <property type="entry name" value="PA_domain"/>
</dbReference>
<dbReference type="InterPro" id="IPR044674">
    <property type="entry name" value="EDEM1/2/3"/>
</dbReference>
<evidence type="ECO:0000313" key="3">
    <source>
        <dbReference type="EMBL" id="KAJ7332683.1"/>
    </source>
</evidence>
<dbReference type="Gene3D" id="3.50.30.30">
    <property type="match status" value="1"/>
</dbReference>
<dbReference type="FunFam" id="3.50.30.30:FF:000004">
    <property type="entry name" value="alpha-1,2-Mannosidase"/>
    <property type="match status" value="1"/>
</dbReference>
<dbReference type="PANTHER" id="PTHR45679:SF2">
    <property type="entry name" value="ER DEGRADATION-ENHANCING ALPHA-MANNOSIDASE-LIKE PROTEIN 3"/>
    <property type="match status" value="1"/>
</dbReference>
<dbReference type="GO" id="GO:0004571">
    <property type="term" value="F:mannosyl-oligosaccharide 1,2-alpha-mannosidase activity"/>
    <property type="evidence" value="ECO:0007669"/>
    <property type="project" value="InterPro"/>
</dbReference>
<feature type="compositionally biased region" description="Polar residues" evidence="1">
    <location>
        <begin position="241"/>
        <end position="260"/>
    </location>
</feature>
<feature type="compositionally biased region" description="Basic and acidic residues" evidence="1">
    <location>
        <begin position="223"/>
        <end position="238"/>
    </location>
</feature>
<reference evidence="3" key="1">
    <citation type="journal article" date="2023" name="DNA Res.">
        <title>Chromosome-level genome assembly of Phrynocephalus forsythii using third-generation DNA sequencing and Hi-C analysis.</title>
        <authorList>
            <person name="Qi Y."/>
            <person name="Zhao W."/>
            <person name="Zhao Y."/>
            <person name="Niu C."/>
            <person name="Cao S."/>
            <person name="Zhang Y."/>
        </authorList>
    </citation>
    <scope>NUCLEOTIDE SEQUENCE</scope>
    <source>
        <tissue evidence="3">Muscle</tissue>
    </source>
</reference>
<protein>
    <recommendedName>
        <fullName evidence="2">PA domain-containing protein</fullName>
    </recommendedName>
</protein>
<dbReference type="Pfam" id="PF02225">
    <property type="entry name" value="PA"/>
    <property type="match status" value="1"/>
</dbReference>